<accession>A0ABX0NCK4</accession>
<evidence type="ECO:0000313" key="2">
    <source>
        <dbReference type="Proteomes" id="UP000621455"/>
    </source>
</evidence>
<proteinExistence type="predicted"/>
<comment type="caution">
    <text evidence="1">The sequence shown here is derived from an EMBL/GenBank/DDBJ whole genome shotgun (WGS) entry which is preliminary data.</text>
</comment>
<sequence>MHQARKRHRRARRWKDCTPASVERLAKAGMQLKGLSEETMRALRDQHENERRCLTVRKAMKSPRQ</sequence>
<keyword evidence="2" id="KW-1185">Reference proteome</keyword>
<organism evidence="1 2">
    <name type="scientific">Massilia frigida</name>
    <dbReference type="NCBI Taxonomy" id="2609281"/>
    <lineage>
        <taxon>Bacteria</taxon>
        <taxon>Pseudomonadati</taxon>
        <taxon>Pseudomonadota</taxon>
        <taxon>Betaproteobacteria</taxon>
        <taxon>Burkholderiales</taxon>
        <taxon>Oxalobacteraceae</taxon>
        <taxon>Telluria group</taxon>
        <taxon>Massilia</taxon>
    </lineage>
</organism>
<protein>
    <recommendedName>
        <fullName evidence="3">DUF3606 domain-containing protein</fullName>
    </recommendedName>
</protein>
<reference evidence="1 2" key="1">
    <citation type="submission" date="2019-10" db="EMBL/GenBank/DDBJ databases">
        <title>Taxonomy of Antarctic Massilia spp.: description of Massilia rubra sp. nov., Massilia aquatica sp. nov., Massilia mucilaginosa sp. nov., Massilia frigida sp. nov. isolated from streams, lakes and regoliths.</title>
        <authorList>
            <person name="Holochova P."/>
            <person name="Sedlacek I."/>
            <person name="Kralova S."/>
            <person name="Maslanova I."/>
            <person name="Busse H.-J."/>
            <person name="Stankova E."/>
            <person name="Vrbovska V."/>
            <person name="Kovarovic V."/>
            <person name="Bartak M."/>
            <person name="Svec P."/>
            <person name="Pantucek R."/>
        </authorList>
    </citation>
    <scope>NUCLEOTIDE SEQUENCE [LARGE SCALE GENOMIC DNA]</scope>
    <source>
        <strain evidence="1 2">CCM 8695</strain>
    </source>
</reference>
<evidence type="ECO:0008006" key="3">
    <source>
        <dbReference type="Google" id="ProtNLM"/>
    </source>
</evidence>
<evidence type="ECO:0000313" key="1">
    <source>
        <dbReference type="EMBL" id="NHZ78190.1"/>
    </source>
</evidence>
<dbReference type="RefSeq" id="WP_167084798.1">
    <property type="nucleotide sequence ID" value="NZ_WHJG01000002.1"/>
</dbReference>
<gene>
    <name evidence="1" type="ORF">F2P44_02645</name>
</gene>
<dbReference type="EMBL" id="WHJG01000002">
    <property type="protein sequence ID" value="NHZ78190.1"/>
    <property type="molecule type" value="Genomic_DNA"/>
</dbReference>
<dbReference type="Proteomes" id="UP000621455">
    <property type="component" value="Unassembled WGS sequence"/>
</dbReference>
<name>A0ABX0NCK4_9BURK</name>